<dbReference type="SUPFAM" id="SSF56219">
    <property type="entry name" value="DNase I-like"/>
    <property type="match status" value="1"/>
</dbReference>
<evidence type="ECO:0000313" key="2">
    <source>
        <dbReference type="EMBL" id="CCH89817.1"/>
    </source>
</evidence>
<protein>
    <submittedName>
        <fullName evidence="2">Metal-dependent hydrolase</fullName>
    </submittedName>
</protein>
<evidence type="ECO:0000313" key="3">
    <source>
        <dbReference type="Proteomes" id="UP000006461"/>
    </source>
</evidence>
<reference evidence="2 3" key="1">
    <citation type="journal article" date="2012" name="J. Bacteriol.">
        <title>Genome Sequence of Radiation-Resistant Modestobacter marinus Strain BC501, a Representative Actinobacterium That Thrives on Calcareous Stone Surfaces.</title>
        <authorList>
            <person name="Normand P."/>
            <person name="Gury J."/>
            <person name="Pujic P."/>
            <person name="Chouaia B."/>
            <person name="Crotti E."/>
            <person name="Brusetti L."/>
            <person name="Daffonchio D."/>
            <person name="Vacherie B."/>
            <person name="Barbe V."/>
            <person name="Medigue C."/>
            <person name="Calteau A."/>
            <person name="Ghodhbane-Gtari F."/>
            <person name="Essoussi I."/>
            <person name="Nouioui I."/>
            <person name="Abbassi-Ghozzi I."/>
            <person name="Gtari M."/>
        </authorList>
    </citation>
    <scope>NUCLEOTIDE SEQUENCE [LARGE SCALE GENOMIC DNA]</scope>
    <source>
        <strain evidence="3">BC 501</strain>
    </source>
</reference>
<proteinExistence type="predicted"/>
<dbReference type="InterPro" id="IPR005135">
    <property type="entry name" value="Endo/exonuclease/phosphatase"/>
</dbReference>
<keyword evidence="3" id="KW-1185">Reference proteome</keyword>
<dbReference type="InterPro" id="IPR036691">
    <property type="entry name" value="Endo/exonu/phosph_ase_sf"/>
</dbReference>
<evidence type="ECO:0000259" key="1">
    <source>
        <dbReference type="Pfam" id="PF03372"/>
    </source>
</evidence>
<dbReference type="InterPro" id="IPR051916">
    <property type="entry name" value="GPI-anchor_lipid_remodeler"/>
</dbReference>
<dbReference type="Gene3D" id="3.60.10.10">
    <property type="entry name" value="Endonuclease/exonuclease/phosphatase"/>
    <property type="match status" value="1"/>
</dbReference>
<dbReference type="GO" id="GO:0016787">
    <property type="term" value="F:hydrolase activity"/>
    <property type="evidence" value="ECO:0007669"/>
    <property type="project" value="UniProtKB-KW"/>
</dbReference>
<dbReference type="PANTHER" id="PTHR14859:SF15">
    <property type="entry name" value="ENDONUCLEASE_EXONUCLEASE_PHOSPHATASE DOMAIN-CONTAINING PROTEIN"/>
    <property type="match status" value="1"/>
</dbReference>
<organism evidence="2 3">
    <name type="scientific">Modestobacter italicus (strain DSM 44449 / CECT 9708 / BC 501)</name>
    <dbReference type="NCBI Taxonomy" id="2732864"/>
    <lineage>
        <taxon>Bacteria</taxon>
        <taxon>Bacillati</taxon>
        <taxon>Actinomycetota</taxon>
        <taxon>Actinomycetes</taxon>
        <taxon>Geodermatophilales</taxon>
        <taxon>Geodermatophilaceae</taxon>
        <taxon>Modestobacter</taxon>
    </lineage>
</organism>
<accession>I4F2F4</accession>
<dbReference type="STRING" id="477641.MODMU_4433"/>
<dbReference type="OrthoDB" id="155529at2"/>
<keyword evidence="2" id="KW-0378">Hydrolase</keyword>
<dbReference type="GO" id="GO:0016020">
    <property type="term" value="C:membrane"/>
    <property type="evidence" value="ECO:0007669"/>
    <property type="project" value="GOC"/>
</dbReference>
<dbReference type="KEGG" id="mmar:MODMU_4433"/>
<dbReference type="GO" id="GO:0006506">
    <property type="term" value="P:GPI anchor biosynthetic process"/>
    <property type="evidence" value="ECO:0007669"/>
    <property type="project" value="TreeGrafter"/>
</dbReference>
<dbReference type="Pfam" id="PF03372">
    <property type="entry name" value="Exo_endo_phos"/>
    <property type="match status" value="1"/>
</dbReference>
<dbReference type="HOGENOM" id="CLU_060500_4_2_11"/>
<feature type="domain" description="Endonuclease/exonuclease/phosphatase" evidence="1">
    <location>
        <begin position="7"/>
        <end position="242"/>
    </location>
</feature>
<dbReference type="PANTHER" id="PTHR14859">
    <property type="entry name" value="CALCOFLUOR WHITE HYPERSENSITIVE PROTEIN PRECURSOR"/>
    <property type="match status" value="1"/>
</dbReference>
<sequence length="265" mass="27834">MSAVRLVTFNLHHGVGDDGRHDLVRVARLLDDADPDLVCLQEVDRHFAERSEFVDQALLLAEALDRELAWSPSIDRPPTGGRSERRQYGNALLSRLPVLSSRVHPLPGGGEPRSALHARVQLGGGELEVVTTHLSSAAAADRAAQAAVVAGLPPAGLPGVVVGDLNADAAAPELAVLGERFADAWELAADRSDQSGRFSLRAGRGLTHPARRPRVRIDQVWVSPGVSVSGARVLDGSATSDHHPLLVELAVTPAARPSAAPGDAG</sequence>
<dbReference type="EMBL" id="FO203431">
    <property type="protein sequence ID" value="CCH89817.1"/>
    <property type="molecule type" value="Genomic_DNA"/>
</dbReference>
<dbReference type="Proteomes" id="UP000006461">
    <property type="component" value="Chromosome"/>
</dbReference>
<name>I4F2F4_MODI5</name>
<gene>
    <name evidence="2" type="ordered locus">MODMU_4433</name>
</gene>
<dbReference type="AlphaFoldDB" id="I4F2F4"/>
<dbReference type="eggNOG" id="COG3568">
    <property type="taxonomic scope" value="Bacteria"/>
</dbReference>
<dbReference type="OMA" id="VASYNVH"/>